<name>A0ABP6V7I3_9ACTN</name>
<sequence>MAARTIPALLTQGAATHGSHPAVVDGSTTVTYEGLRDLVVAAARSYRALGVEPGDRVAIWAPNRVEFIVALLGAEYLGASVVPLNTRYRGHEARVVLERSRAVVLVLCDGFLATDYSTMLREAGGAEPGPVVPGLPHLRTLVDLNSAGRPGTVSWADFLALGEQVPVEEVEQLAAEVTPDTVCDILFTSGTTGIPKGVMSTHAQTTGVAAVWADGASLSPADRYAIVNPFFHGFGYKAGVIAALTAGTTIYPVLTFDPVALMQLVQDERITVLPGAPTIFITLINHERRTEFDLSSLRFSIAGAASVPETLFEQMTDVLGFETVYQAYGLTECVVATTSRHGEDPRHIAETTGPPVPGIEARIVGGDGADVPMGSDGEIWLRGANVMLGYFEDPEATAAAIDADGWFHTGDIGRLDEHGCVKITDRIKDMFITGGFNVYPAEVENVLATHPAVMESAVIGVPDDRMGAVGAAHVVLRPGMSATPEELVAWVRERLANFKVPRDVVLEETLPRNASGKVLKTDLRQG</sequence>
<dbReference type="Pfam" id="PF00501">
    <property type="entry name" value="AMP-binding"/>
    <property type="match status" value="1"/>
</dbReference>
<proteinExistence type="inferred from homology"/>
<keyword evidence="6" id="KW-1185">Reference proteome</keyword>
<comment type="caution">
    <text evidence="5">The sequence shown here is derived from an EMBL/GenBank/DDBJ whole genome shotgun (WGS) entry which is preliminary data.</text>
</comment>
<dbReference type="InterPro" id="IPR025110">
    <property type="entry name" value="AMP-bd_C"/>
</dbReference>
<organism evidence="5 6">
    <name type="scientific">Nocardioides daeguensis</name>
    <dbReference type="NCBI Taxonomy" id="908359"/>
    <lineage>
        <taxon>Bacteria</taxon>
        <taxon>Bacillati</taxon>
        <taxon>Actinomycetota</taxon>
        <taxon>Actinomycetes</taxon>
        <taxon>Propionibacteriales</taxon>
        <taxon>Nocardioidaceae</taxon>
        <taxon>Nocardioides</taxon>
    </lineage>
</organism>
<dbReference type="PANTHER" id="PTHR43201:SF5">
    <property type="entry name" value="MEDIUM-CHAIN ACYL-COA LIGASE ACSF2, MITOCHONDRIAL"/>
    <property type="match status" value="1"/>
</dbReference>
<protein>
    <submittedName>
        <fullName evidence="5">FadD3 family acyl-CoA ligase</fullName>
    </submittedName>
</protein>
<dbReference type="RefSeq" id="WP_218233351.1">
    <property type="nucleotide sequence ID" value="NZ_BAABBB010000009.1"/>
</dbReference>
<feature type="domain" description="AMP-binding enzyme C-terminal" evidence="4">
    <location>
        <begin position="442"/>
        <end position="517"/>
    </location>
</feature>
<dbReference type="InterPro" id="IPR020845">
    <property type="entry name" value="AMP-binding_CS"/>
</dbReference>
<gene>
    <name evidence="5" type="ORF">GCM10022263_15440</name>
</gene>
<dbReference type="Proteomes" id="UP001500301">
    <property type="component" value="Unassembled WGS sequence"/>
</dbReference>
<dbReference type="GO" id="GO:0016874">
    <property type="term" value="F:ligase activity"/>
    <property type="evidence" value="ECO:0007669"/>
    <property type="project" value="UniProtKB-KW"/>
</dbReference>
<dbReference type="EMBL" id="BAABBB010000009">
    <property type="protein sequence ID" value="GAA3527685.1"/>
    <property type="molecule type" value="Genomic_DNA"/>
</dbReference>
<accession>A0ABP6V7I3</accession>
<evidence type="ECO:0000259" key="4">
    <source>
        <dbReference type="Pfam" id="PF13193"/>
    </source>
</evidence>
<evidence type="ECO:0000313" key="6">
    <source>
        <dbReference type="Proteomes" id="UP001500301"/>
    </source>
</evidence>
<evidence type="ECO:0000313" key="5">
    <source>
        <dbReference type="EMBL" id="GAA3527685.1"/>
    </source>
</evidence>
<evidence type="ECO:0000259" key="3">
    <source>
        <dbReference type="Pfam" id="PF00501"/>
    </source>
</evidence>
<evidence type="ECO:0000256" key="1">
    <source>
        <dbReference type="ARBA" id="ARBA00006432"/>
    </source>
</evidence>
<dbReference type="InterPro" id="IPR000873">
    <property type="entry name" value="AMP-dep_synth/lig_dom"/>
</dbReference>
<dbReference type="Pfam" id="PF13193">
    <property type="entry name" value="AMP-binding_C"/>
    <property type="match status" value="1"/>
</dbReference>
<comment type="similarity">
    <text evidence="1">Belongs to the ATP-dependent AMP-binding enzyme family.</text>
</comment>
<dbReference type="PROSITE" id="PS00455">
    <property type="entry name" value="AMP_BINDING"/>
    <property type="match status" value="1"/>
</dbReference>
<reference evidence="6" key="1">
    <citation type="journal article" date="2019" name="Int. J. Syst. Evol. Microbiol.">
        <title>The Global Catalogue of Microorganisms (GCM) 10K type strain sequencing project: providing services to taxonomists for standard genome sequencing and annotation.</title>
        <authorList>
            <consortium name="The Broad Institute Genomics Platform"/>
            <consortium name="The Broad Institute Genome Sequencing Center for Infectious Disease"/>
            <person name="Wu L."/>
            <person name="Ma J."/>
        </authorList>
    </citation>
    <scope>NUCLEOTIDE SEQUENCE [LARGE SCALE GENOMIC DNA]</scope>
    <source>
        <strain evidence="6">JCM 17460</strain>
    </source>
</reference>
<evidence type="ECO:0000256" key="2">
    <source>
        <dbReference type="ARBA" id="ARBA00022598"/>
    </source>
</evidence>
<keyword evidence="2 5" id="KW-0436">Ligase</keyword>
<dbReference type="PANTHER" id="PTHR43201">
    <property type="entry name" value="ACYL-COA SYNTHETASE"/>
    <property type="match status" value="1"/>
</dbReference>
<feature type="domain" description="AMP-dependent synthetase/ligase" evidence="3">
    <location>
        <begin position="12"/>
        <end position="391"/>
    </location>
</feature>